<gene>
    <name evidence="4" type="primary">sctQ</name>
    <name evidence="4" type="ORF">EI168_01410</name>
</gene>
<comment type="similarity">
    <text evidence="1">Belongs to the FliN/MopA/SpaO family.</text>
</comment>
<dbReference type="SUPFAM" id="SSF101801">
    <property type="entry name" value="Surface presentation of antigens (SPOA)"/>
    <property type="match status" value="1"/>
</dbReference>
<dbReference type="NCBIfam" id="TIGR02551">
    <property type="entry name" value="SpaO_YscQ"/>
    <property type="match status" value="1"/>
</dbReference>
<comment type="caution">
    <text evidence="4">The sequence shown here is derived from an EMBL/GenBank/DDBJ whole genome shotgun (WGS) entry which is preliminary data.</text>
</comment>
<evidence type="ECO:0000313" key="5">
    <source>
        <dbReference type="Proteomes" id="UP001645039"/>
    </source>
</evidence>
<dbReference type="PANTHER" id="PTHR30034">
    <property type="entry name" value="FLAGELLAR MOTOR SWITCH PROTEIN FLIM"/>
    <property type="match status" value="1"/>
</dbReference>
<accession>A0ABR9EZ02</accession>
<evidence type="ECO:0000256" key="1">
    <source>
        <dbReference type="ARBA" id="ARBA00009226"/>
    </source>
</evidence>
<evidence type="ECO:0000256" key="2">
    <source>
        <dbReference type="SAM" id="MobiDB-lite"/>
    </source>
</evidence>
<dbReference type="InterPro" id="IPR001543">
    <property type="entry name" value="FliN-like_C"/>
</dbReference>
<evidence type="ECO:0000313" key="4">
    <source>
        <dbReference type="EMBL" id="MBE0398767.1"/>
    </source>
</evidence>
<evidence type="ECO:0000259" key="3">
    <source>
        <dbReference type="Pfam" id="PF01052"/>
    </source>
</evidence>
<dbReference type="PRINTS" id="PR00956">
    <property type="entry name" value="FLGMOTORFLIN"/>
</dbReference>
<keyword evidence="5" id="KW-1185">Reference proteome</keyword>
<dbReference type="EMBL" id="RRZD01000001">
    <property type="protein sequence ID" value="MBE0398767.1"/>
    <property type="molecule type" value="Genomic_DNA"/>
</dbReference>
<organism evidence="4 5">
    <name type="scientific">Halomonas casei</name>
    <dbReference type="NCBI Taxonomy" id="2742613"/>
    <lineage>
        <taxon>Bacteria</taxon>
        <taxon>Pseudomonadati</taxon>
        <taxon>Pseudomonadota</taxon>
        <taxon>Gammaproteobacteria</taxon>
        <taxon>Oceanospirillales</taxon>
        <taxon>Halomonadaceae</taxon>
        <taxon>Halomonas</taxon>
    </lineage>
</organism>
<proteinExistence type="inferred from homology"/>
<name>A0ABR9EZ02_9GAMM</name>
<dbReference type="RefSeq" id="WP_192535767.1">
    <property type="nucleotide sequence ID" value="NZ_RRZD01000001.1"/>
</dbReference>
<dbReference type="Pfam" id="PF01052">
    <property type="entry name" value="FliMN_C"/>
    <property type="match status" value="1"/>
</dbReference>
<reference evidence="4 5" key="1">
    <citation type="submission" date="2020-07" db="EMBL/GenBank/DDBJ databases">
        <title>Halophilic bacteria isolated from french cheeses.</title>
        <authorList>
            <person name="Kothe C.I."/>
            <person name="Farah-Kraiem B."/>
            <person name="Renault P."/>
            <person name="Dridi B."/>
        </authorList>
    </citation>
    <scope>NUCLEOTIDE SEQUENCE [LARGE SCALE GENOMIC DNA]</scope>
    <source>
        <strain evidence="4 5">FME1</strain>
    </source>
</reference>
<dbReference type="InterPro" id="IPR036429">
    <property type="entry name" value="SpoA-like_sf"/>
</dbReference>
<dbReference type="Gene3D" id="2.30.330.10">
    <property type="entry name" value="SpoA-like"/>
    <property type="match status" value="1"/>
</dbReference>
<dbReference type="InterPro" id="IPR013385">
    <property type="entry name" value="T3SS_SpaO/YscQ/SpaO"/>
</dbReference>
<dbReference type="PANTHER" id="PTHR30034:SF6">
    <property type="entry name" value="YOP PROTEINS TRANSLOCATION PROTEIN Q"/>
    <property type="match status" value="1"/>
</dbReference>
<feature type="region of interest" description="Disordered" evidence="2">
    <location>
        <begin position="266"/>
        <end position="286"/>
    </location>
</feature>
<dbReference type="InterPro" id="IPR001172">
    <property type="entry name" value="FliN_T3SS_HrcQb"/>
</dbReference>
<dbReference type="Proteomes" id="UP001645039">
    <property type="component" value="Unassembled WGS sequence"/>
</dbReference>
<protein>
    <submittedName>
        <fullName evidence="4">Type III secretion system cytoplasmic ring protein SctQ</fullName>
    </submittedName>
</protein>
<sequence>MVSGEAFLNSKKKLEEAIPDKLISPRLPRLPSDAVTILNAMSRPRVPLALSLGGYPLVWYLEPGASPGVGAITIGIVLGEESARLTLDSAALAMLVAPLSLRRPLQDCTPEVRALWLEYALLEWLIPLETQLGRTIRFHSDVVDKPEDLPVCLALRLENEEQRGWLSLSLSPSSALALHPLLDAHCSVAPKACSAVSWPLQWVAGYQTLSLAELRGLNLGDVVMLDRLGPETAEIGGTLMAEAAAHRDGMQLRSPFHVLTQGDFNMAQPPDEAQKDAGGAPPTHLDESTLDRLPVRLVCEFGRLELSLGELRELDRGSVLPLSRPSEEAVDLVVNGKAMGRGRLVEVGDGLGVQIVRLAIDE</sequence>
<feature type="domain" description="Flagellar motor switch protein FliN-like C-terminal" evidence="3">
    <location>
        <begin position="290"/>
        <end position="358"/>
    </location>
</feature>